<dbReference type="SUPFAM" id="SSF51735">
    <property type="entry name" value="NAD(P)-binding Rossmann-fold domains"/>
    <property type="match status" value="1"/>
</dbReference>
<dbReference type="InterPro" id="IPR036291">
    <property type="entry name" value="NAD(P)-bd_dom_sf"/>
</dbReference>
<proteinExistence type="predicted"/>
<dbReference type="GO" id="GO:0016491">
    <property type="term" value="F:oxidoreductase activity"/>
    <property type="evidence" value="ECO:0007669"/>
    <property type="project" value="UniProtKB-KW"/>
</dbReference>
<protein>
    <recommendedName>
        <fullName evidence="2">Pyrroline-5-carboxylate reductase catalytic N-terminal domain-containing protein</fullName>
    </recommendedName>
</protein>
<dbReference type="InterPro" id="IPR051267">
    <property type="entry name" value="STEAP_metalloreductase"/>
</dbReference>
<evidence type="ECO:0000259" key="2">
    <source>
        <dbReference type="Pfam" id="PF03807"/>
    </source>
</evidence>
<dbReference type="PANTHER" id="PTHR14239">
    <property type="entry name" value="DUDULIN-RELATED"/>
    <property type="match status" value="1"/>
</dbReference>
<sequence length="215" mass="22540">MTTIGIIGAGNIGSNVAKAALAHGYEVVISNSRGPETLSELVAELGDGATAGTVAEASERGELVLVAIPLKAIGDIDPAPLAGKTVIDANNYYPQRDGHIAELDDESTTTAELLQRRLPDSKVVKAFNHIGAKQIVEDALASGQAGRRALAIAGDDQTAKDAVAAFIDAIGFDTLDLGVLAEGWRIQRDTAGYVKRFDRDGLADAVAQAKRYRDM</sequence>
<feature type="domain" description="Pyrroline-5-carboxylate reductase catalytic N-terminal" evidence="2">
    <location>
        <begin position="3"/>
        <end position="92"/>
    </location>
</feature>
<comment type="caution">
    <text evidence="3">The sequence shown here is derived from an EMBL/GenBank/DDBJ whole genome shotgun (WGS) entry which is preliminary data.</text>
</comment>
<dbReference type="RefSeq" id="WP_141879694.1">
    <property type="nucleotide sequence ID" value="NZ_VFOM01000001.1"/>
</dbReference>
<dbReference type="AlphaFoldDB" id="A0A542YH95"/>
<dbReference type="Proteomes" id="UP000317998">
    <property type="component" value="Unassembled WGS sequence"/>
</dbReference>
<dbReference type="InterPro" id="IPR028939">
    <property type="entry name" value="P5C_Rdtase_cat_N"/>
</dbReference>
<evidence type="ECO:0000256" key="1">
    <source>
        <dbReference type="ARBA" id="ARBA00023002"/>
    </source>
</evidence>
<organism evidence="3 4">
    <name type="scientific">Homoserinimonas aerilata</name>
    <dbReference type="NCBI Taxonomy" id="1162970"/>
    <lineage>
        <taxon>Bacteria</taxon>
        <taxon>Bacillati</taxon>
        <taxon>Actinomycetota</taxon>
        <taxon>Actinomycetes</taxon>
        <taxon>Micrococcales</taxon>
        <taxon>Microbacteriaceae</taxon>
        <taxon>Homoserinimonas</taxon>
    </lineage>
</organism>
<keyword evidence="4" id="KW-1185">Reference proteome</keyword>
<reference evidence="3 4" key="1">
    <citation type="submission" date="2019-06" db="EMBL/GenBank/DDBJ databases">
        <title>Sequencing the genomes of 1000 actinobacteria strains.</title>
        <authorList>
            <person name="Klenk H.-P."/>
        </authorList>
    </citation>
    <scope>NUCLEOTIDE SEQUENCE [LARGE SCALE GENOMIC DNA]</scope>
    <source>
        <strain evidence="3 4">DSM 26477</strain>
    </source>
</reference>
<keyword evidence="1" id="KW-0560">Oxidoreductase</keyword>
<evidence type="ECO:0000313" key="3">
    <source>
        <dbReference type="EMBL" id="TQL47448.1"/>
    </source>
</evidence>
<dbReference type="PANTHER" id="PTHR14239:SF10">
    <property type="entry name" value="REDUCTASE"/>
    <property type="match status" value="1"/>
</dbReference>
<evidence type="ECO:0000313" key="4">
    <source>
        <dbReference type="Proteomes" id="UP000317998"/>
    </source>
</evidence>
<name>A0A542YH95_9MICO</name>
<dbReference type="Gene3D" id="3.40.50.720">
    <property type="entry name" value="NAD(P)-binding Rossmann-like Domain"/>
    <property type="match status" value="1"/>
</dbReference>
<dbReference type="EMBL" id="VFOM01000001">
    <property type="protein sequence ID" value="TQL47448.1"/>
    <property type="molecule type" value="Genomic_DNA"/>
</dbReference>
<gene>
    <name evidence="3" type="ORF">FB562_0508</name>
</gene>
<accession>A0A542YH95</accession>
<dbReference type="OrthoDB" id="1523398at2"/>
<dbReference type="Pfam" id="PF03807">
    <property type="entry name" value="F420_oxidored"/>
    <property type="match status" value="1"/>
</dbReference>